<accession>A0A0F9RHJ2</accession>
<organism evidence="2">
    <name type="scientific">marine sediment metagenome</name>
    <dbReference type="NCBI Taxonomy" id="412755"/>
    <lineage>
        <taxon>unclassified sequences</taxon>
        <taxon>metagenomes</taxon>
        <taxon>ecological metagenomes</taxon>
    </lineage>
</organism>
<protein>
    <submittedName>
        <fullName evidence="2">Uncharacterized protein</fullName>
    </submittedName>
</protein>
<proteinExistence type="predicted"/>
<keyword evidence="1" id="KW-0472">Membrane</keyword>
<comment type="caution">
    <text evidence="2">The sequence shown here is derived from an EMBL/GenBank/DDBJ whole genome shotgun (WGS) entry which is preliminary data.</text>
</comment>
<evidence type="ECO:0000313" key="2">
    <source>
        <dbReference type="EMBL" id="KKN16748.1"/>
    </source>
</evidence>
<reference evidence="2" key="1">
    <citation type="journal article" date="2015" name="Nature">
        <title>Complex archaea that bridge the gap between prokaryotes and eukaryotes.</title>
        <authorList>
            <person name="Spang A."/>
            <person name="Saw J.H."/>
            <person name="Jorgensen S.L."/>
            <person name="Zaremba-Niedzwiedzka K."/>
            <person name="Martijn J."/>
            <person name="Lind A.E."/>
            <person name="van Eijk R."/>
            <person name="Schleper C."/>
            <person name="Guy L."/>
            <person name="Ettema T.J."/>
        </authorList>
    </citation>
    <scope>NUCLEOTIDE SEQUENCE</scope>
</reference>
<dbReference type="EMBL" id="LAZR01003584">
    <property type="protein sequence ID" value="KKN16748.1"/>
    <property type="molecule type" value="Genomic_DNA"/>
</dbReference>
<gene>
    <name evidence="2" type="ORF">LCGC14_0972850</name>
</gene>
<evidence type="ECO:0000256" key="1">
    <source>
        <dbReference type="SAM" id="Phobius"/>
    </source>
</evidence>
<feature type="transmembrane region" description="Helical" evidence="1">
    <location>
        <begin position="6"/>
        <end position="33"/>
    </location>
</feature>
<keyword evidence="1" id="KW-0812">Transmembrane</keyword>
<sequence length="34" mass="3568">MGDIQILVMASMIFVLGGIVYGLVLLGMLCIAVL</sequence>
<keyword evidence="1" id="KW-1133">Transmembrane helix</keyword>
<dbReference type="AlphaFoldDB" id="A0A0F9RHJ2"/>
<name>A0A0F9RHJ2_9ZZZZ</name>